<evidence type="ECO:0000256" key="2">
    <source>
        <dbReference type="ARBA" id="ARBA00023002"/>
    </source>
</evidence>
<dbReference type="SUPFAM" id="SSF51735">
    <property type="entry name" value="NAD(P)-binding Rossmann-fold domains"/>
    <property type="match status" value="1"/>
</dbReference>
<dbReference type="CDD" id="cd05233">
    <property type="entry name" value="SDR_c"/>
    <property type="match status" value="1"/>
</dbReference>
<comment type="similarity">
    <text evidence="1">Belongs to the short-chain dehydrogenases/reductases (SDR) family.</text>
</comment>
<dbReference type="Pfam" id="PF00106">
    <property type="entry name" value="adh_short"/>
    <property type="match status" value="1"/>
</dbReference>
<dbReference type="InterPro" id="IPR036291">
    <property type="entry name" value="NAD(P)-bd_dom_sf"/>
</dbReference>
<dbReference type="Gene3D" id="3.40.50.720">
    <property type="entry name" value="NAD(P)-binding Rossmann-like Domain"/>
    <property type="match status" value="1"/>
</dbReference>
<sequence length="275" mass="29525">MENLPVDFFVTSQAFTKQTYRDAYPAIDPNSPSNSQAGKVIVITGSSKGLGKIAFAASFAKANPKGIVLVARTAESLEVVAKEIKVVNPNIEVLPVPTDLTNAESVAALWEKVKAKFGHADVLVNNAGTFPDSAPVKVADAAKWWYDFEVNDRGTFLVTQGFLNLLGDKKGTVINVTTGAAHSIFPSLSAYSMSKLLALQLGAYVAAENPNITAISLHPGILPTDMAIESFKRFALDTPDANWSVEELEGREEEIVGYNKLTIALTGKFGMEQFA</sequence>
<proteinExistence type="inferred from homology"/>
<dbReference type="PANTHER" id="PTHR42901:SF1">
    <property type="entry name" value="ALCOHOL DEHYDROGENASE"/>
    <property type="match status" value="1"/>
</dbReference>
<dbReference type="AlphaFoldDB" id="A0A1L7XZ28"/>
<dbReference type="PRINTS" id="PR00081">
    <property type="entry name" value="GDHRDH"/>
</dbReference>
<evidence type="ECO:0008006" key="5">
    <source>
        <dbReference type="Google" id="ProtNLM"/>
    </source>
</evidence>
<dbReference type="InterPro" id="IPR002347">
    <property type="entry name" value="SDR_fam"/>
</dbReference>
<accession>A0A1L7XZ28</accession>
<dbReference type="EMBL" id="FJOG01000108">
    <property type="protein sequence ID" value="CZR70220.1"/>
    <property type="molecule type" value="Genomic_DNA"/>
</dbReference>
<dbReference type="STRING" id="576137.A0A1L7XZ28"/>
<organism evidence="3 4">
    <name type="scientific">Phialocephala subalpina</name>
    <dbReference type="NCBI Taxonomy" id="576137"/>
    <lineage>
        <taxon>Eukaryota</taxon>
        <taxon>Fungi</taxon>
        <taxon>Dikarya</taxon>
        <taxon>Ascomycota</taxon>
        <taxon>Pezizomycotina</taxon>
        <taxon>Leotiomycetes</taxon>
        <taxon>Helotiales</taxon>
        <taxon>Mollisiaceae</taxon>
        <taxon>Phialocephala</taxon>
        <taxon>Phialocephala fortinii species complex</taxon>
    </lineage>
</organism>
<dbReference type="Proteomes" id="UP000184330">
    <property type="component" value="Unassembled WGS sequence"/>
</dbReference>
<name>A0A1L7XZ28_9HELO</name>
<evidence type="ECO:0000256" key="1">
    <source>
        <dbReference type="ARBA" id="ARBA00006484"/>
    </source>
</evidence>
<dbReference type="GO" id="GO:0016491">
    <property type="term" value="F:oxidoreductase activity"/>
    <property type="evidence" value="ECO:0007669"/>
    <property type="project" value="UniProtKB-KW"/>
</dbReference>
<reference evidence="3 4" key="1">
    <citation type="submission" date="2016-03" db="EMBL/GenBank/DDBJ databases">
        <authorList>
            <person name="Ploux O."/>
        </authorList>
    </citation>
    <scope>NUCLEOTIDE SEQUENCE [LARGE SCALE GENOMIC DNA]</scope>
    <source>
        <strain evidence="3 4">UAMH 11012</strain>
    </source>
</reference>
<dbReference type="OrthoDB" id="1933717at2759"/>
<dbReference type="PANTHER" id="PTHR42901">
    <property type="entry name" value="ALCOHOL DEHYDROGENASE"/>
    <property type="match status" value="1"/>
</dbReference>
<keyword evidence="4" id="KW-1185">Reference proteome</keyword>
<evidence type="ECO:0000313" key="4">
    <source>
        <dbReference type="Proteomes" id="UP000184330"/>
    </source>
</evidence>
<evidence type="ECO:0000313" key="3">
    <source>
        <dbReference type="EMBL" id="CZR70220.1"/>
    </source>
</evidence>
<keyword evidence="2" id="KW-0560">Oxidoreductase</keyword>
<gene>
    <name evidence="3" type="ORF">PAC_20121</name>
</gene>
<protein>
    <recommendedName>
        <fullName evidence="5">Peroxisomal short-chain alcohol dehydrogenase</fullName>
    </recommendedName>
</protein>